<protein>
    <submittedName>
        <fullName evidence="3">Uncharacterized protein</fullName>
    </submittedName>
</protein>
<evidence type="ECO:0000313" key="4">
    <source>
        <dbReference type="Proteomes" id="UP000187209"/>
    </source>
</evidence>
<feature type="compositionally biased region" description="Basic and acidic residues" evidence="2">
    <location>
        <begin position="14"/>
        <end position="25"/>
    </location>
</feature>
<dbReference type="EMBL" id="MPUH01000347">
    <property type="protein sequence ID" value="OMJ82261.1"/>
    <property type="molecule type" value="Genomic_DNA"/>
</dbReference>
<name>A0A1R2BZU2_9CILI</name>
<dbReference type="AlphaFoldDB" id="A0A1R2BZU2"/>
<evidence type="ECO:0000256" key="2">
    <source>
        <dbReference type="SAM" id="MobiDB-lite"/>
    </source>
</evidence>
<feature type="coiled-coil region" evidence="1">
    <location>
        <begin position="56"/>
        <end position="97"/>
    </location>
</feature>
<dbReference type="Proteomes" id="UP000187209">
    <property type="component" value="Unassembled WGS sequence"/>
</dbReference>
<accession>A0A1R2BZU2</accession>
<keyword evidence="1" id="KW-0175">Coiled coil</keyword>
<sequence length="154" mass="18118">MDQDLSDTFGCGYKDIRNRRGGNKDPKKRLNRKEYRERAGHILSRKLQSNNAGPSAEELKQEYDEINQEYLKMLERKRKEEMAAKKAEEKKNNFEKDFIDHALGPKPKYENKIKVYDEKVKCLSEDLKIKNSAKNIDSKQRTVLLNYMKSVVCN</sequence>
<feature type="region of interest" description="Disordered" evidence="2">
    <location>
        <begin position="1"/>
        <end position="35"/>
    </location>
</feature>
<reference evidence="3 4" key="1">
    <citation type="submission" date="2016-11" db="EMBL/GenBank/DDBJ databases">
        <title>The macronuclear genome of Stentor coeruleus: a giant cell with tiny introns.</title>
        <authorList>
            <person name="Slabodnick M."/>
            <person name="Ruby J.G."/>
            <person name="Reiff S.B."/>
            <person name="Swart E.C."/>
            <person name="Gosai S."/>
            <person name="Prabakaran S."/>
            <person name="Witkowska E."/>
            <person name="Larue G.E."/>
            <person name="Fisher S."/>
            <person name="Freeman R.M."/>
            <person name="Gunawardena J."/>
            <person name="Chu W."/>
            <person name="Stover N.A."/>
            <person name="Gregory B.D."/>
            <person name="Nowacki M."/>
            <person name="Derisi J."/>
            <person name="Roy S.W."/>
            <person name="Marshall W.F."/>
            <person name="Sood P."/>
        </authorList>
    </citation>
    <scope>NUCLEOTIDE SEQUENCE [LARGE SCALE GENOMIC DNA]</scope>
    <source>
        <strain evidence="3">WM001</strain>
    </source>
</reference>
<proteinExistence type="predicted"/>
<evidence type="ECO:0000256" key="1">
    <source>
        <dbReference type="SAM" id="Coils"/>
    </source>
</evidence>
<comment type="caution">
    <text evidence="3">The sequence shown here is derived from an EMBL/GenBank/DDBJ whole genome shotgun (WGS) entry which is preliminary data.</text>
</comment>
<organism evidence="3 4">
    <name type="scientific">Stentor coeruleus</name>
    <dbReference type="NCBI Taxonomy" id="5963"/>
    <lineage>
        <taxon>Eukaryota</taxon>
        <taxon>Sar</taxon>
        <taxon>Alveolata</taxon>
        <taxon>Ciliophora</taxon>
        <taxon>Postciliodesmatophora</taxon>
        <taxon>Heterotrichea</taxon>
        <taxon>Heterotrichida</taxon>
        <taxon>Stentoridae</taxon>
        <taxon>Stentor</taxon>
    </lineage>
</organism>
<evidence type="ECO:0000313" key="3">
    <source>
        <dbReference type="EMBL" id="OMJ82261.1"/>
    </source>
</evidence>
<keyword evidence="4" id="KW-1185">Reference proteome</keyword>
<gene>
    <name evidence="3" type="ORF">SteCoe_17109</name>
</gene>